<evidence type="ECO:0000313" key="8">
    <source>
        <dbReference type="EMBL" id="GAA3353528.1"/>
    </source>
</evidence>
<dbReference type="InterPro" id="IPR036390">
    <property type="entry name" value="WH_DNA-bd_sf"/>
</dbReference>
<proteinExistence type="predicted"/>
<evidence type="ECO:0000259" key="6">
    <source>
        <dbReference type="Pfam" id="PF00891"/>
    </source>
</evidence>
<dbReference type="PROSITE" id="PS51683">
    <property type="entry name" value="SAM_OMT_II"/>
    <property type="match status" value="1"/>
</dbReference>
<dbReference type="Gene3D" id="1.10.287.1350">
    <property type="match status" value="1"/>
</dbReference>
<accession>A0ABP6RJZ4</accession>
<reference evidence="10" key="2">
    <citation type="journal article" date="2019" name="Int. J. Syst. Evol. Microbiol.">
        <title>The Global Catalogue of Microorganisms (GCM) 10K type strain sequencing project: providing services to taxonomists for standard genome sequencing and annotation.</title>
        <authorList>
            <consortium name="The Broad Institute Genomics Platform"/>
            <consortium name="The Broad Institute Genome Sequencing Center for Infectious Disease"/>
            <person name="Wu L."/>
            <person name="Ma J."/>
        </authorList>
    </citation>
    <scope>NUCLEOTIDE SEQUENCE [LARGE SCALE GENOMIC DNA]</scope>
    <source>
        <strain evidence="10">JCM 9687</strain>
    </source>
</reference>
<dbReference type="Gene3D" id="3.40.309.10">
    <property type="entry name" value="Aldehyde Dehydrogenase, Chain A, domain 2"/>
    <property type="match status" value="1"/>
</dbReference>
<dbReference type="InterPro" id="IPR036388">
    <property type="entry name" value="WH-like_DNA-bd_sf"/>
</dbReference>
<feature type="domain" description="O-methyltransferase C-terminal" evidence="6">
    <location>
        <begin position="560"/>
        <end position="763"/>
    </location>
</feature>
<feature type="domain" description="Aldehyde dehydrogenase" evidence="5">
    <location>
        <begin position="144"/>
        <end position="366"/>
    </location>
</feature>
<name>A0ABP6RJZ4_9PSEU</name>
<dbReference type="PANTHER" id="PTHR43712:SF2">
    <property type="entry name" value="O-METHYLTRANSFERASE CICE"/>
    <property type="match status" value="1"/>
</dbReference>
<dbReference type="InterPro" id="IPR029063">
    <property type="entry name" value="SAM-dependent_MTases_sf"/>
</dbReference>
<keyword evidence="2" id="KW-0808">Transferase</keyword>
<keyword evidence="4" id="KW-0560">Oxidoreductase</keyword>
<dbReference type="InterPro" id="IPR012967">
    <property type="entry name" value="COMT_dimerisation"/>
</dbReference>
<gene>
    <name evidence="8" type="ORF">GCM10020366_07160</name>
    <name evidence="9" type="ORF">GCM10020366_21120</name>
</gene>
<evidence type="ECO:0000259" key="5">
    <source>
        <dbReference type="Pfam" id="PF00171"/>
    </source>
</evidence>
<dbReference type="Gene3D" id="1.10.10.10">
    <property type="entry name" value="Winged helix-like DNA-binding domain superfamily/Winged helix DNA-binding domain"/>
    <property type="match status" value="1"/>
</dbReference>
<dbReference type="InterPro" id="IPR016161">
    <property type="entry name" value="Ald_DH/histidinol_DH"/>
</dbReference>
<evidence type="ECO:0000256" key="2">
    <source>
        <dbReference type="ARBA" id="ARBA00022679"/>
    </source>
</evidence>
<dbReference type="RefSeq" id="WP_344924215.1">
    <property type="nucleotide sequence ID" value="NZ_BAAAYK010000017.1"/>
</dbReference>
<dbReference type="PANTHER" id="PTHR43712">
    <property type="entry name" value="PUTATIVE (AFU_ORTHOLOGUE AFUA_4G14580)-RELATED"/>
    <property type="match status" value="1"/>
</dbReference>
<keyword evidence="10" id="KW-1185">Reference proteome</keyword>
<evidence type="ECO:0000256" key="4">
    <source>
        <dbReference type="ARBA" id="ARBA00023002"/>
    </source>
</evidence>
<dbReference type="InterPro" id="IPR016461">
    <property type="entry name" value="COMT-like"/>
</dbReference>
<dbReference type="Gene3D" id="3.40.50.150">
    <property type="entry name" value="Vaccinia Virus protein VP39"/>
    <property type="match status" value="1"/>
</dbReference>
<evidence type="ECO:0000313" key="9">
    <source>
        <dbReference type="EMBL" id="GAA3356572.1"/>
    </source>
</evidence>
<reference evidence="8" key="1">
    <citation type="journal article" date="2014" name="Int. J. Syst. Evol. Microbiol.">
        <title>Complete genome of a new Firmicutes species belonging to the dominant human colonic microbiota ('Ruminococcus bicirculans') reveals two chromosomes and a selective capacity to utilize plant glucans.</title>
        <authorList>
            <consortium name="NISC Comparative Sequencing Program"/>
            <person name="Wegmann U."/>
            <person name="Louis P."/>
            <person name="Goesmann A."/>
            <person name="Henrissat B."/>
            <person name="Duncan S.H."/>
            <person name="Flint H.J."/>
        </authorList>
    </citation>
    <scope>NUCLEOTIDE SEQUENCE</scope>
    <source>
        <strain evidence="8">JCM 9687</strain>
    </source>
</reference>
<keyword evidence="1" id="KW-0489">Methyltransferase</keyword>
<evidence type="ECO:0000259" key="7">
    <source>
        <dbReference type="Pfam" id="PF08100"/>
    </source>
</evidence>
<dbReference type="InterPro" id="IPR001077">
    <property type="entry name" value="COMT_C"/>
</dbReference>
<dbReference type="Proteomes" id="UP001500483">
    <property type="component" value="Unassembled WGS sequence"/>
</dbReference>
<evidence type="ECO:0000256" key="1">
    <source>
        <dbReference type="ARBA" id="ARBA00022603"/>
    </source>
</evidence>
<reference evidence="8" key="3">
    <citation type="submission" date="2023-12" db="EMBL/GenBank/DDBJ databases">
        <authorList>
            <person name="Sun Q."/>
            <person name="Inoue M."/>
        </authorList>
    </citation>
    <scope>NUCLEOTIDE SEQUENCE</scope>
    <source>
        <strain evidence="8">JCM 9687</strain>
    </source>
</reference>
<feature type="domain" description="O-methyltransferase dimerisation" evidence="7">
    <location>
        <begin position="466"/>
        <end position="537"/>
    </location>
</feature>
<dbReference type="InterPro" id="IPR016163">
    <property type="entry name" value="Ald_DH_C"/>
</dbReference>
<dbReference type="EMBL" id="BAAAYK010000017">
    <property type="protein sequence ID" value="GAA3353528.1"/>
    <property type="molecule type" value="Genomic_DNA"/>
</dbReference>
<dbReference type="InterPro" id="IPR016162">
    <property type="entry name" value="Ald_DH_N"/>
</dbReference>
<keyword evidence="3" id="KW-0949">S-adenosyl-L-methionine</keyword>
<dbReference type="Gene3D" id="3.40.605.10">
    <property type="entry name" value="Aldehyde Dehydrogenase, Chain A, domain 1"/>
    <property type="match status" value="1"/>
</dbReference>
<organism evidence="8 10">
    <name type="scientific">Saccharopolyspora gregorii</name>
    <dbReference type="NCBI Taxonomy" id="33914"/>
    <lineage>
        <taxon>Bacteria</taxon>
        <taxon>Bacillati</taxon>
        <taxon>Actinomycetota</taxon>
        <taxon>Actinomycetes</taxon>
        <taxon>Pseudonocardiales</taxon>
        <taxon>Pseudonocardiaceae</taxon>
        <taxon>Saccharopolyspora</taxon>
    </lineage>
</organism>
<dbReference type="SUPFAM" id="SSF53335">
    <property type="entry name" value="S-adenosyl-L-methionine-dependent methyltransferases"/>
    <property type="match status" value="1"/>
</dbReference>
<sequence>MGPRQLDALGTTGAFRATRRQQVTAVDGAVLAELSLVPRLHVKRNVAALRRAEPLSAPRRRRALADAARAFLGTVDGIALPEHERAVCRASGVALPVVRAASLALARSAEAAADSVDRARPAGSAAHWLDRAGSGAVWARRGDVLAVHAPGNHPGTHTEWIEALALGYRIAVRPSGREPFTPHRLVTALRHAGFGPGQVVLLPTDHGVADDLVAAADLALVYGGDQAVRRYGNRSDVLVQGPGRSKVLLADGRPAEHLDVLVDSITGHGGTACVNATAVFVDGDAEDLARRLAAELDAIPVLSADHDEAVLPAHTPERARELEAHLRSKLDGGARLITAGDLVREQPDGSAVLRPAVVLLDAPDAPQAGVELPFPCAWVAPWRPDDGTGPLRDTLVLTAVTGDDGLLTRLVDEPSISNVHVGDHATHLMAPGLPHDGHLAEFLMRSKTVLRTGTEDADPHTRLLGLLSGHWAARAVHVAAELGIADRVRERPLTGAEVAAGAGTDPGATERLLRHLAHLGLLRDTGGGAFTTTGTGALLRDDDPFRDLVRLYGAEFYQAWNELESAVRTGGTAFGHHFGIEHFDHFARHHGTARTFDRAMRAVTRLVGEALPAVAEFPATGTAIDVGGGDGTLLRQVLAANPGLRGVLFDRDHVAGRLDDDCGGRLTAAAGDFFRQVPAGGDVYLLSRVLHDWNDADCARLLRTCRDACEPGARLLVVERLLPDGPGRESLAAAWDVQMLAITGGRERHRDEYEKLLSGAGFAVESARRLPVDLSLLAARAV</sequence>
<dbReference type="Pfam" id="PF00891">
    <property type="entry name" value="Methyltransf_2"/>
    <property type="match status" value="1"/>
</dbReference>
<evidence type="ECO:0000313" key="10">
    <source>
        <dbReference type="Proteomes" id="UP001500483"/>
    </source>
</evidence>
<comment type="caution">
    <text evidence="8">The sequence shown here is derived from an EMBL/GenBank/DDBJ whole genome shotgun (WGS) entry which is preliminary data.</text>
</comment>
<dbReference type="Pfam" id="PF00171">
    <property type="entry name" value="Aldedh"/>
    <property type="match status" value="1"/>
</dbReference>
<evidence type="ECO:0000256" key="3">
    <source>
        <dbReference type="ARBA" id="ARBA00022691"/>
    </source>
</evidence>
<protein>
    <submittedName>
        <fullName evidence="8">Uncharacterized protein</fullName>
    </submittedName>
</protein>
<dbReference type="EMBL" id="BAAAYK010000038">
    <property type="protein sequence ID" value="GAA3356572.1"/>
    <property type="molecule type" value="Genomic_DNA"/>
</dbReference>
<dbReference type="InterPro" id="IPR015590">
    <property type="entry name" value="Aldehyde_DH_dom"/>
</dbReference>
<dbReference type="Pfam" id="PF08100">
    <property type="entry name" value="Dimerisation"/>
    <property type="match status" value="1"/>
</dbReference>
<dbReference type="SUPFAM" id="SSF53720">
    <property type="entry name" value="ALDH-like"/>
    <property type="match status" value="1"/>
</dbReference>
<dbReference type="SUPFAM" id="SSF46785">
    <property type="entry name" value="Winged helix' DNA-binding domain"/>
    <property type="match status" value="1"/>
</dbReference>